<dbReference type="SMART" id="SM00028">
    <property type="entry name" value="TPR"/>
    <property type="match status" value="2"/>
</dbReference>
<keyword evidence="6" id="KW-1185">Reference proteome</keyword>
<dbReference type="Gene3D" id="1.25.40.10">
    <property type="entry name" value="Tetratricopeptide repeat domain"/>
    <property type="match status" value="3"/>
</dbReference>
<keyword evidence="4" id="KW-0812">Transmembrane</keyword>
<dbReference type="Pfam" id="PF07719">
    <property type="entry name" value="TPR_2"/>
    <property type="match status" value="1"/>
</dbReference>
<evidence type="ECO:0000313" key="6">
    <source>
        <dbReference type="Proteomes" id="UP001359886"/>
    </source>
</evidence>
<accession>A0AAW9RPV4</accession>
<evidence type="ECO:0000256" key="2">
    <source>
        <dbReference type="ARBA" id="ARBA00022803"/>
    </source>
</evidence>
<comment type="caution">
    <text evidence="5">The sequence shown here is derived from an EMBL/GenBank/DDBJ whole genome shotgun (WGS) entry which is preliminary data.</text>
</comment>
<dbReference type="PANTHER" id="PTHR44858:SF1">
    <property type="entry name" value="UDP-N-ACETYLGLUCOSAMINE--PEPTIDE N-ACETYLGLUCOSAMINYLTRANSFERASE SPINDLY-RELATED"/>
    <property type="match status" value="1"/>
</dbReference>
<dbReference type="PROSITE" id="PS50293">
    <property type="entry name" value="TPR_REGION"/>
    <property type="match status" value="1"/>
</dbReference>
<dbReference type="EMBL" id="JAZHOG010000015">
    <property type="protein sequence ID" value="MEJ8569571.1"/>
    <property type="molecule type" value="Genomic_DNA"/>
</dbReference>
<name>A0AAW9RPV4_9GAMM</name>
<dbReference type="Proteomes" id="UP001359886">
    <property type="component" value="Unassembled WGS sequence"/>
</dbReference>
<proteinExistence type="predicted"/>
<organism evidence="5 6">
    <name type="scientific">Elongatibacter sediminis</name>
    <dbReference type="NCBI Taxonomy" id="3119006"/>
    <lineage>
        <taxon>Bacteria</taxon>
        <taxon>Pseudomonadati</taxon>
        <taxon>Pseudomonadota</taxon>
        <taxon>Gammaproteobacteria</taxon>
        <taxon>Chromatiales</taxon>
        <taxon>Wenzhouxiangellaceae</taxon>
        <taxon>Elongatibacter</taxon>
    </lineage>
</organism>
<keyword evidence="4" id="KW-0472">Membrane</keyword>
<dbReference type="SUPFAM" id="SSF48452">
    <property type="entry name" value="TPR-like"/>
    <property type="match status" value="1"/>
</dbReference>
<dbReference type="InterPro" id="IPR013105">
    <property type="entry name" value="TPR_2"/>
</dbReference>
<keyword evidence="4" id="KW-1133">Transmembrane helix</keyword>
<evidence type="ECO:0000256" key="4">
    <source>
        <dbReference type="SAM" id="Phobius"/>
    </source>
</evidence>
<gene>
    <name evidence="5" type="ORF">V3330_18230</name>
</gene>
<feature type="transmembrane region" description="Helical" evidence="4">
    <location>
        <begin position="12"/>
        <end position="30"/>
    </location>
</feature>
<dbReference type="InterPro" id="IPR019734">
    <property type="entry name" value="TPR_rpt"/>
</dbReference>
<dbReference type="AlphaFoldDB" id="A0AAW9RPV4"/>
<keyword evidence="2 3" id="KW-0802">TPR repeat</keyword>
<feature type="transmembrane region" description="Helical" evidence="4">
    <location>
        <begin position="42"/>
        <end position="65"/>
    </location>
</feature>
<feature type="repeat" description="TPR" evidence="3">
    <location>
        <begin position="408"/>
        <end position="441"/>
    </location>
</feature>
<keyword evidence="1" id="KW-0677">Repeat</keyword>
<dbReference type="PROSITE" id="PS50005">
    <property type="entry name" value="TPR"/>
    <property type="match status" value="1"/>
</dbReference>
<sequence length="700" mass="77934">MRLLTELKRRNVVRIGIAYLVGSWLLVQAADLLLDIIGAEDWVLRSVVVLLALGFVPALIFAWAFELTPEGIKKESEIDRTRSITQHTAKKLDIVTIVLLIAAIGLLALDRLIPGLETAPPAPAKTVTGDPGHPAPATPAAASSVRSIAVLPFANRSNQDDDLFFTDGIHDDLLTQLAKVHDLTVISRTSVMEYRDSPKNLKQIGSELDVGTILEGGVQKVGERVRINAQLIDVATDRHLWAETFDRELTAENVFELQSEIARRIVEAVAVELSPEEERLLSEVPTQSLAAYEAYLKAREVFYGANYARSQEEAAQPYLEKAIALDPDYADAYVMLSTIYGQLYWRGIDTSAEMLKKYRDTLDRAMALKPDAPGPLRARANYYYRVENDYRTSLDLLHKAVAGAPGNVDIHGDLGLTLRRLGRFDESIRSFERALELDPANRFYHSILLETMNGARRWQDVIEHSVPLEDADPDDLDIQVTRAWALLNLTGDLKPLERVFERMNLVASTQFTSFSAYVHWLQRDYDGALEVLRGPVWQEVAETPTLGATRRMQIADVLRVTGDTEGAEALYERIARAGDELAGQALQVQVYDGGLAAIAWARLGENDKALDIVNGLVERVPPERDAMLQPDIYYNRAMVRGLAGDEAGAIADLEVALSVDGAFPRTSWDLHYDPNWDFLRDNERFAELATPDNLVRTKGP</sequence>
<dbReference type="InterPro" id="IPR050498">
    <property type="entry name" value="Ycf3"/>
</dbReference>
<dbReference type="RefSeq" id="WP_354696893.1">
    <property type="nucleotide sequence ID" value="NZ_JAZHOG010000015.1"/>
</dbReference>
<dbReference type="PANTHER" id="PTHR44858">
    <property type="entry name" value="TETRATRICOPEPTIDE REPEAT PROTEIN 6"/>
    <property type="match status" value="1"/>
</dbReference>
<protein>
    <submittedName>
        <fullName evidence="5">Tetratricopeptide repeat protein</fullName>
    </submittedName>
</protein>
<feature type="transmembrane region" description="Helical" evidence="4">
    <location>
        <begin position="92"/>
        <end position="109"/>
    </location>
</feature>
<dbReference type="Gene3D" id="3.40.50.10070">
    <property type="entry name" value="TolB, N-terminal domain"/>
    <property type="match status" value="1"/>
</dbReference>
<reference evidence="5 6" key="1">
    <citation type="submission" date="2024-02" db="EMBL/GenBank/DDBJ databases">
        <title>A novel Wenzhouxiangellaceae bacterium, isolated from coastal sediments.</title>
        <authorList>
            <person name="Du Z.-J."/>
            <person name="Ye Y.-Q."/>
            <person name="Zhang X.-Y."/>
        </authorList>
    </citation>
    <scope>NUCLEOTIDE SEQUENCE [LARGE SCALE GENOMIC DNA]</scope>
    <source>
        <strain evidence="5 6">CH-27</strain>
    </source>
</reference>
<evidence type="ECO:0000256" key="1">
    <source>
        <dbReference type="ARBA" id="ARBA00022737"/>
    </source>
</evidence>
<evidence type="ECO:0000256" key="3">
    <source>
        <dbReference type="PROSITE-ProRule" id="PRU00339"/>
    </source>
</evidence>
<dbReference type="InterPro" id="IPR011990">
    <property type="entry name" value="TPR-like_helical_dom_sf"/>
</dbReference>
<evidence type="ECO:0000313" key="5">
    <source>
        <dbReference type="EMBL" id="MEJ8569571.1"/>
    </source>
</evidence>